<dbReference type="RefSeq" id="WP_378040252.1">
    <property type="nucleotide sequence ID" value="NZ_JBHLWH010000011.1"/>
</dbReference>
<accession>A0ABV6F270</accession>
<keyword evidence="3" id="KW-1185">Reference proteome</keyword>
<feature type="region of interest" description="Disordered" evidence="1">
    <location>
        <begin position="1"/>
        <end position="54"/>
    </location>
</feature>
<gene>
    <name evidence="2" type="ORF">ACFFIO_03720</name>
</gene>
<evidence type="ECO:0000256" key="1">
    <source>
        <dbReference type="SAM" id="MobiDB-lite"/>
    </source>
</evidence>
<organism evidence="2 3">
    <name type="scientific">Citricoccus parietis</name>
    <dbReference type="NCBI Taxonomy" id="592307"/>
    <lineage>
        <taxon>Bacteria</taxon>
        <taxon>Bacillati</taxon>
        <taxon>Actinomycetota</taxon>
        <taxon>Actinomycetes</taxon>
        <taxon>Micrococcales</taxon>
        <taxon>Micrococcaceae</taxon>
        <taxon>Citricoccus</taxon>
    </lineage>
</organism>
<evidence type="ECO:0000313" key="3">
    <source>
        <dbReference type="Proteomes" id="UP001589766"/>
    </source>
</evidence>
<dbReference type="Proteomes" id="UP001589766">
    <property type="component" value="Unassembled WGS sequence"/>
</dbReference>
<feature type="compositionally biased region" description="Basic and acidic residues" evidence="1">
    <location>
        <begin position="12"/>
        <end position="26"/>
    </location>
</feature>
<sequence length="54" mass="6011">MSTDPLNPAAAEEERRDETRSTEEARSTNGPDTEQELDEQVEESFPASDPPANY</sequence>
<feature type="compositionally biased region" description="Acidic residues" evidence="1">
    <location>
        <begin position="33"/>
        <end position="42"/>
    </location>
</feature>
<reference evidence="2 3" key="1">
    <citation type="submission" date="2024-09" db="EMBL/GenBank/DDBJ databases">
        <authorList>
            <person name="Sun Q."/>
            <person name="Mori K."/>
        </authorList>
    </citation>
    <scope>NUCLEOTIDE SEQUENCE [LARGE SCALE GENOMIC DNA]</scope>
    <source>
        <strain evidence="2 3">CCM 7609</strain>
    </source>
</reference>
<name>A0ABV6F270_9MICC</name>
<proteinExistence type="predicted"/>
<comment type="caution">
    <text evidence="2">The sequence shown here is derived from an EMBL/GenBank/DDBJ whole genome shotgun (WGS) entry which is preliminary data.</text>
</comment>
<protein>
    <recommendedName>
        <fullName evidence="4">Nucleotide exchange factor GrpE</fullName>
    </recommendedName>
</protein>
<evidence type="ECO:0000313" key="2">
    <source>
        <dbReference type="EMBL" id="MFC0247606.1"/>
    </source>
</evidence>
<evidence type="ECO:0008006" key="4">
    <source>
        <dbReference type="Google" id="ProtNLM"/>
    </source>
</evidence>
<dbReference type="EMBL" id="JBHLWH010000011">
    <property type="protein sequence ID" value="MFC0247606.1"/>
    <property type="molecule type" value="Genomic_DNA"/>
</dbReference>